<organism evidence="9">
    <name type="scientific">Scrofimicrobium appendicitidis</name>
    <dbReference type="NCBI Taxonomy" id="3079930"/>
    <lineage>
        <taxon>Bacteria</taxon>
        <taxon>Bacillati</taxon>
        <taxon>Actinomycetota</taxon>
        <taxon>Actinomycetes</taxon>
        <taxon>Actinomycetales</taxon>
        <taxon>Actinomycetaceae</taxon>
        <taxon>Scrofimicrobium</taxon>
    </lineage>
</organism>
<comment type="function">
    <text evidence="6">Could methylate the ribose at the nucleotide 34 wobble position in tRNA.</text>
</comment>
<keyword evidence="2 6" id="KW-0489">Methyltransferase</keyword>
<evidence type="ECO:0000256" key="6">
    <source>
        <dbReference type="HAMAP-Rule" id="MF_01885"/>
    </source>
</evidence>
<keyword evidence="3 6" id="KW-0808">Transferase</keyword>
<evidence type="ECO:0000259" key="8">
    <source>
        <dbReference type="Pfam" id="PF00588"/>
    </source>
</evidence>
<dbReference type="KEGG" id="sapp:SAC06_06505"/>
<dbReference type="InterPro" id="IPR029028">
    <property type="entry name" value="Alpha/beta_knot_MTases"/>
</dbReference>
<dbReference type="PANTHER" id="PTHR42971">
    <property type="entry name" value="TRNA (CYTIDINE(34)-2'-O)-METHYLTRANSFERASE"/>
    <property type="match status" value="1"/>
</dbReference>
<dbReference type="GO" id="GO:0042802">
    <property type="term" value="F:identical protein binding"/>
    <property type="evidence" value="ECO:0007669"/>
    <property type="project" value="UniProtKB-ARBA"/>
</dbReference>
<evidence type="ECO:0000313" key="9">
    <source>
        <dbReference type="EMBL" id="XBW07300.1"/>
    </source>
</evidence>
<evidence type="ECO:0000256" key="1">
    <source>
        <dbReference type="ARBA" id="ARBA00022490"/>
    </source>
</evidence>
<dbReference type="InterPro" id="IPR001537">
    <property type="entry name" value="SpoU_MeTrfase"/>
</dbReference>
<dbReference type="AlphaFoldDB" id="A0AAU7V4E7"/>
<feature type="domain" description="tRNA/rRNA methyltransferase SpoU type" evidence="8">
    <location>
        <begin position="2"/>
        <end position="141"/>
    </location>
</feature>
<dbReference type="InterPro" id="IPR029026">
    <property type="entry name" value="tRNA_m1G_MTases_N"/>
</dbReference>
<comment type="catalytic activity">
    <reaction evidence="6">
        <text>cytidine(34) in tRNA + S-adenosyl-L-methionine = 2'-O-methylcytidine(34) in tRNA + S-adenosyl-L-homocysteine + H(+)</text>
        <dbReference type="Rhea" id="RHEA:43084"/>
        <dbReference type="Rhea" id="RHEA-COMP:10331"/>
        <dbReference type="Rhea" id="RHEA-COMP:10332"/>
        <dbReference type="ChEBI" id="CHEBI:15378"/>
        <dbReference type="ChEBI" id="CHEBI:57856"/>
        <dbReference type="ChEBI" id="CHEBI:59789"/>
        <dbReference type="ChEBI" id="CHEBI:74495"/>
        <dbReference type="ChEBI" id="CHEBI:82748"/>
        <dbReference type="EC" id="2.1.1.207"/>
    </reaction>
</comment>
<evidence type="ECO:0000256" key="7">
    <source>
        <dbReference type="PIRSR" id="PIRSR029256-1"/>
    </source>
</evidence>
<dbReference type="GO" id="GO:0005737">
    <property type="term" value="C:cytoplasm"/>
    <property type="evidence" value="ECO:0007669"/>
    <property type="project" value="UniProtKB-SubCell"/>
</dbReference>
<dbReference type="Gene3D" id="3.40.1280.10">
    <property type="match status" value="1"/>
</dbReference>
<dbReference type="GO" id="GO:0008175">
    <property type="term" value="F:tRNA methyltransferase activity"/>
    <property type="evidence" value="ECO:0007669"/>
    <property type="project" value="UniProtKB-UniRule"/>
</dbReference>
<protein>
    <recommendedName>
        <fullName evidence="6">Putative tRNA (cytidine(34)-2'-O)-methyltransferase</fullName>
        <ecNumber evidence="6">2.1.1.207</ecNumber>
    </recommendedName>
    <alternativeName>
        <fullName evidence="6">tRNA (cytidine/uridine-2'-O-)-methyltransferase</fullName>
    </alternativeName>
</protein>
<dbReference type="GO" id="GO:0002130">
    <property type="term" value="P:wobble position ribose methylation"/>
    <property type="evidence" value="ECO:0007669"/>
    <property type="project" value="TreeGrafter"/>
</dbReference>
<dbReference type="GO" id="GO:0008757">
    <property type="term" value="F:S-adenosylmethionine-dependent methyltransferase activity"/>
    <property type="evidence" value="ECO:0007669"/>
    <property type="project" value="UniProtKB-UniRule"/>
</dbReference>
<reference evidence="9" key="1">
    <citation type="submission" date="2023-11" db="EMBL/GenBank/DDBJ databases">
        <title>Scrofimicrobium hongkongense sp. nov., isolated from a patient with peritonitis.</title>
        <authorList>
            <person name="Lao H.Y."/>
            <person name="Wong A.Y.P."/>
            <person name="Ng T.L."/>
            <person name="Wong R.Y.L."/>
            <person name="Yau M.C.Y."/>
            <person name="Lam J.Y.W."/>
            <person name="Siu G.K.H."/>
        </authorList>
    </citation>
    <scope>NUCLEOTIDE SEQUENCE</scope>
    <source>
        <strain evidence="9">R131</strain>
    </source>
</reference>
<comment type="subcellular location">
    <subcellularLocation>
        <location evidence="6">Cytoplasm</location>
    </subcellularLocation>
</comment>
<dbReference type="GO" id="GO:0003723">
    <property type="term" value="F:RNA binding"/>
    <property type="evidence" value="ECO:0007669"/>
    <property type="project" value="InterPro"/>
</dbReference>
<dbReference type="PIRSF" id="PIRSF029256">
    <property type="entry name" value="SpoU_TrmH_prd"/>
    <property type="match status" value="1"/>
</dbReference>
<gene>
    <name evidence="9" type="ORF">SAC06_06505</name>
</gene>
<feature type="binding site" evidence="6 7">
    <location>
        <position position="121"/>
    </location>
    <ligand>
        <name>S-adenosyl-L-methionine</name>
        <dbReference type="ChEBI" id="CHEBI:59789"/>
    </ligand>
</feature>
<dbReference type="CDD" id="cd18094">
    <property type="entry name" value="SpoU-like_TrmL"/>
    <property type="match status" value="1"/>
</dbReference>
<keyword evidence="1 6" id="KW-0963">Cytoplasm</keyword>
<dbReference type="PANTHER" id="PTHR42971:SF1">
    <property type="entry name" value="TRNA (CYTIDINE(34)-2'-O)-METHYLTRANSFERASE"/>
    <property type="match status" value="1"/>
</dbReference>
<dbReference type="RefSeq" id="WP_350257506.1">
    <property type="nucleotide sequence ID" value="NZ_CP138335.1"/>
</dbReference>
<comment type="catalytic activity">
    <reaction evidence="6">
        <text>5-carboxymethylaminomethyluridine(34) in tRNA(Leu) + S-adenosyl-L-methionine = 5-carboxymethylaminomethyl-2'-O-methyluridine(34) in tRNA(Leu) + S-adenosyl-L-homocysteine + H(+)</text>
        <dbReference type="Rhea" id="RHEA:43088"/>
        <dbReference type="Rhea" id="RHEA-COMP:10333"/>
        <dbReference type="Rhea" id="RHEA-COMP:10334"/>
        <dbReference type="ChEBI" id="CHEBI:15378"/>
        <dbReference type="ChEBI" id="CHEBI:57856"/>
        <dbReference type="ChEBI" id="CHEBI:59789"/>
        <dbReference type="ChEBI" id="CHEBI:74508"/>
        <dbReference type="ChEBI" id="CHEBI:74511"/>
        <dbReference type="EC" id="2.1.1.207"/>
    </reaction>
</comment>
<comment type="similarity">
    <text evidence="6">Belongs to the class IV-like SAM-binding methyltransferase superfamily. RNA methyltransferase TrmH family. TrmL subfamily.</text>
</comment>
<accession>A0AAU7V4E7</accession>
<dbReference type="HAMAP" id="MF_01885">
    <property type="entry name" value="tRNA_methyltr_TrmL"/>
    <property type="match status" value="1"/>
</dbReference>
<evidence type="ECO:0000256" key="3">
    <source>
        <dbReference type="ARBA" id="ARBA00022679"/>
    </source>
</evidence>
<proteinExistence type="inferred from homology"/>
<dbReference type="Pfam" id="PF00588">
    <property type="entry name" value="SpoU_methylase"/>
    <property type="match status" value="1"/>
</dbReference>
<dbReference type="EC" id="2.1.1.207" evidence="6"/>
<dbReference type="EMBL" id="CP138335">
    <property type="protein sequence ID" value="XBW07300.1"/>
    <property type="molecule type" value="Genomic_DNA"/>
</dbReference>
<evidence type="ECO:0000256" key="4">
    <source>
        <dbReference type="ARBA" id="ARBA00022691"/>
    </source>
</evidence>
<keyword evidence="4 6" id="KW-0949">S-adenosyl-L-methionine</keyword>
<dbReference type="FunFam" id="3.40.1280.10:FF:000002">
    <property type="entry name" value="Peptidylprolyl isomerase"/>
    <property type="match status" value="1"/>
</dbReference>
<dbReference type="SUPFAM" id="SSF75217">
    <property type="entry name" value="alpha/beta knot"/>
    <property type="match status" value="1"/>
</dbReference>
<comment type="caution">
    <text evidence="6">Lacks conserved residue(s) required for the propagation of feature annotation.</text>
</comment>
<name>A0AAU7V4E7_9ACTO</name>
<evidence type="ECO:0000256" key="5">
    <source>
        <dbReference type="ARBA" id="ARBA00022694"/>
    </source>
</evidence>
<sequence length="153" mass="17131">MLHMVFFEPKIPGNSGAAIRLAACTGAMLHLVEPLAFDMDDAKLRRAGLDYHDLAHVRVHPNLEEALEQIPGRIWAFTGHATRWHTEVEYRDGDGLLFGPEPTGLPEEVMAHPRVEDRIRIPMREGIRSLNLANSASIGLYEAWRQLGFPDGV</sequence>
<feature type="binding site" evidence="6 7">
    <location>
        <position position="129"/>
    </location>
    <ligand>
        <name>S-adenosyl-L-methionine</name>
        <dbReference type="ChEBI" id="CHEBI:59789"/>
    </ligand>
</feature>
<evidence type="ECO:0000256" key="2">
    <source>
        <dbReference type="ARBA" id="ARBA00022603"/>
    </source>
</evidence>
<dbReference type="InterPro" id="IPR016914">
    <property type="entry name" value="TrmL"/>
</dbReference>
<keyword evidence="5 6" id="KW-0819">tRNA processing</keyword>
<feature type="binding site" evidence="6 7">
    <location>
        <position position="99"/>
    </location>
    <ligand>
        <name>S-adenosyl-L-methionine</name>
        <dbReference type="ChEBI" id="CHEBI:59789"/>
    </ligand>
</feature>